<evidence type="ECO:0000256" key="1">
    <source>
        <dbReference type="ARBA" id="ARBA00000677"/>
    </source>
</evidence>
<dbReference type="GO" id="GO:0009003">
    <property type="term" value="F:signal peptidase activity"/>
    <property type="evidence" value="ECO:0007669"/>
    <property type="project" value="UniProtKB-EC"/>
</dbReference>
<dbReference type="Gene3D" id="2.10.109.10">
    <property type="entry name" value="Umud Fragment, subunit A"/>
    <property type="match status" value="1"/>
</dbReference>
<dbReference type="PROSITE" id="PS00761">
    <property type="entry name" value="SPASE_I_3"/>
    <property type="match status" value="1"/>
</dbReference>
<dbReference type="Proteomes" id="UP000176420">
    <property type="component" value="Unassembled WGS sequence"/>
</dbReference>
<dbReference type="InterPro" id="IPR019757">
    <property type="entry name" value="Pept_S26A_signal_pept_1_Lys-AS"/>
</dbReference>
<feature type="transmembrane region" description="Helical" evidence="6">
    <location>
        <begin position="6"/>
        <end position="30"/>
    </location>
</feature>
<dbReference type="PROSITE" id="PS00760">
    <property type="entry name" value="SPASE_I_2"/>
    <property type="match status" value="1"/>
</dbReference>
<evidence type="ECO:0000313" key="8">
    <source>
        <dbReference type="EMBL" id="OGY85755.1"/>
    </source>
</evidence>
<dbReference type="InterPro" id="IPR000223">
    <property type="entry name" value="Pept_S26A_signal_pept_1"/>
</dbReference>
<feature type="active site" evidence="5">
    <location>
        <position position="40"/>
    </location>
</feature>
<dbReference type="EC" id="3.4.21.89" evidence="3 6"/>
<dbReference type="PANTHER" id="PTHR43390:SF1">
    <property type="entry name" value="CHLOROPLAST PROCESSING PEPTIDASE"/>
    <property type="match status" value="1"/>
</dbReference>
<accession>A0A1G2B9R7</accession>
<sequence length="173" mass="19898">MNNQFVVYLIKTLKILLAITLAIFLVRSFVLEPGRVNGRSMEKTMIDEDLFFVNKFTLLYKPPQRGQIVQFIEPENKTLTIKRIIGLPGETINIKQNHIYITPRNGTEFRLEEPYLTNNIHTEAVGIFSANSLVVKENEYFVLGDNRTQSKDSRYYGTINRAFILGLVVPTNN</sequence>
<keyword evidence="6" id="KW-1133">Transmembrane helix</keyword>
<dbReference type="PANTHER" id="PTHR43390">
    <property type="entry name" value="SIGNAL PEPTIDASE I"/>
    <property type="match status" value="1"/>
</dbReference>
<dbReference type="AlphaFoldDB" id="A0A1G2B9R7"/>
<dbReference type="InterPro" id="IPR019758">
    <property type="entry name" value="Pept_S26A_signal_pept_1_CS"/>
</dbReference>
<dbReference type="InterPro" id="IPR036286">
    <property type="entry name" value="LexA/Signal_pep-like_sf"/>
</dbReference>
<evidence type="ECO:0000256" key="3">
    <source>
        <dbReference type="ARBA" id="ARBA00013208"/>
    </source>
</evidence>
<dbReference type="GO" id="GO:0016020">
    <property type="term" value="C:membrane"/>
    <property type="evidence" value="ECO:0007669"/>
    <property type="project" value="UniProtKB-SubCell"/>
</dbReference>
<proteinExistence type="inferred from homology"/>
<evidence type="ECO:0000256" key="5">
    <source>
        <dbReference type="PIRSR" id="PIRSR600223-1"/>
    </source>
</evidence>
<reference evidence="8 9" key="1">
    <citation type="journal article" date="2016" name="Nat. Commun.">
        <title>Thousands of microbial genomes shed light on interconnected biogeochemical processes in an aquifer system.</title>
        <authorList>
            <person name="Anantharaman K."/>
            <person name="Brown C.T."/>
            <person name="Hug L.A."/>
            <person name="Sharon I."/>
            <person name="Castelle C.J."/>
            <person name="Probst A.J."/>
            <person name="Thomas B.C."/>
            <person name="Singh A."/>
            <person name="Wilkins M.J."/>
            <person name="Karaoz U."/>
            <person name="Brodie E.L."/>
            <person name="Williams K.H."/>
            <person name="Hubbard S.S."/>
            <person name="Banfield J.F."/>
        </authorList>
    </citation>
    <scope>NUCLEOTIDE SEQUENCE [LARGE SCALE GENOMIC DNA]</scope>
</reference>
<comment type="caution">
    <text evidence="8">The sequence shown here is derived from an EMBL/GenBank/DDBJ whole genome shotgun (WGS) entry which is preliminary data.</text>
</comment>
<gene>
    <name evidence="8" type="ORF">A2319_00745</name>
</gene>
<dbReference type="EMBL" id="MHKI01000028">
    <property type="protein sequence ID" value="OGY85755.1"/>
    <property type="molecule type" value="Genomic_DNA"/>
</dbReference>
<dbReference type="CDD" id="cd06530">
    <property type="entry name" value="S26_SPase_I"/>
    <property type="match status" value="1"/>
</dbReference>
<feature type="domain" description="Peptidase S26" evidence="7">
    <location>
        <begin position="10"/>
        <end position="168"/>
    </location>
</feature>
<keyword evidence="6" id="KW-0812">Transmembrane</keyword>
<keyword evidence="6" id="KW-0645">Protease</keyword>
<dbReference type="GO" id="GO:0004252">
    <property type="term" value="F:serine-type endopeptidase activity"/>
    <property type="evidence" value="ECO:0007669"/>
    <property type="project" value="InterPro"/>
</dbReference>
<name>A0A1G2B9R7_9BACT</name>
<dbReference type="InterPro" id="IPR019533">
    <property type="entry name" value="Peptidase_S26"/>
</dbReference>
<evidence type="ECO:0000256" key="6">
    <source>
        <dbReference type="RuleBase" id="RU362042"/>
    </source>
</evidence>
<dbReference type="Pfam" id="PF10502">
    <property type="entry name" value="Peptidase_S26"/>
    <property type="match status" value="1"/>
</dbReference>
<evidence type="ECO:0000256" key="4">
    <source>
        <dbReference type="ARBA" id="ARBA00022801"/>
    </source>
</evidence>
<dbReference type="NCBIfam" id="TIGR02227">
    <property type="entry name" value="sigpep_I_bact"/>
    <property type="match status" value="1"/>
</dbReference>
<comment type="similarity">
    <text evidence="2 6">Belongs to the peptidase S26 family.</text>
</comment>
<organism evidence="8 9">
    <name type="scientific">Candidatus Kerfeldbacteria bacterium RIFOXYB2_FULL_38_14</name>
    <dbReference type="NCBI Taxonomy" id="1798547"/>
    <lineage>
        <taxon>Bacteria</taxon>
        <taxon>Candidatus Kerfeldiibacteriota</taxon>
    </lineage>
</organism>
<dbReference type="PRINTS" id="PR00727">
    <property type="entry name" value="LEADERPTASE"/>
</dbReference>
<evidence type="ECO:0000313" key="9">
    <source>
        <dbReference type="Proteomes" id="UP000176420"/>
    </source>
</evidence>
<protein>
    <recommendedName>
        <fullName evidence="3 6">Signal peptidase I</fullName>
        <ecNumber evidence="3 6">3.4.21.89</ecNumber>
    </recommendedName>
</protein>
<keyword evidence="4 6" id="KW-0378">Hydrolase</keyword>
<evidence type="ECO:0000256" key="2">
    <source>
        <dbReference type="ARBA" id="ARBA00009370"/>
    </source>
</evidence>
<comment type="subcellular location">
    <subcellularLocation>
        <location evidence="6">Membrane</location>
        <topology evidence="6">Single-pass type II membrane protein</topology>
    </subcellularLocation>
</comment>
<dbReference type="SUPFAM" id="SSF51306">
    <property type="entry name" value="LexA/Signal peptidase"/>
    <property type="match status" value="1"/>
</dbReference>
<keyword evidence="6" id="KW-0472">Membrane</keyword>
<feature type="active site" evidence="5">
    <location>
        <position position="82"/>
    </location>
</feature>
<comment type="catalytic activity">
    <reaction evidence="1 6">
        <text>Cleavage of hydrophobic, N-terminal signal or leader sequences from secreted and periplasmic proteins.</text>
        <dbReference type="EC" id="3.4.21.89"/>
    </reaction>
</comment>
<evidence type="ECO:0000259" key="7">
    <source>
        <dbReference type="Pfam" id="PF10502"/>
    </source>
</evidence>
<dbReference type="GO" id="GO:0006465">
    <property type="term" value="P:signal peptide processing"/>
    <property type="evidence" value="ECO:0007669"/>
    <property type="project" value="InterPro"/>
</dbReference>